<reference evidence="3" key="1">
    <citation type="submission" date="2019-11" db="EMBL/GenBank/DDBJ databases">
        <title>Genome sequence of Heliorestis convoluta strain HH, an alkaliphilic and minimalistic phototrophic bacterium from a soda lake in Egypt.</title>
        <authorList>
            <person name="Dewey E.D."/>
            <person name="Stokes L.M."/>
            <person name="Burchell B.M."/>
            <person name="Shaffer K.N."/>
            <person name="Huntington A.M."/>
            <person name="Baker J.M."/>
            <person name="Nadendla S."/>
            <person name="Giglio M.G."/>
            <person name="Touchman J.W."/>
            <person name="Blankenship R.E."/>
            <person name="Madigan M.T."/>
            <person name="Sattley W.M."/>
        </authorList>
    </citation>
    <scope>NUCLEOTIDE SEQUENCE [LARGE SCALE GENOMIC DNA]</scope>
    <source>
        <strain evidence="3">HH</strain>
    </source>
</reference>
<feature type="transmembrane region" description="Helical" evidence="1">
    <location>
        <begin position="140"/>
        <end position="165"/>
    </location>
</feature>
<gene>
    <name evidence="2" type="primary">wzyC</name>
    <name evidence="2" type="ORF">FTV88_1159</name>
</gene>
<feature type="transmembrane region" description="Helical" evidence="1">
    <location>
        <begin position="354"/>
        <end position="373"/>
    </location>
</feature>
<keyword evidence="1" id="KW-1133">Transmembrane helix</keyword>
<feature type="transmembrane region" description="Helical" evidence="1">
    <location>
        <begin position="190"/>
        <end position="221"/>
    </location>
</feature>
<feature type="transmembrane region" description="Helical" evidence="1">
    <location>
        <begin position="233"/>
        <end position="250"/>
    </location>
</feature>
<feature type="transmembrane region" description="Helical" evidence="1">
    <location>
        <begin position="20"/>
        <end position="40"/>
    </location>
</feature>
<evidence type="ECO:0000313" key="3">
    <source>
        <dbReference type="Proteomes" id="UP000366051"/>
    </source>
</evidence>
<keyword evidence="1" id="KW-0472">Membrane</keyword>
<dbReference type="GO" id="GO:0016874">
    <property type="term" value="F:ligase activity"/>
    <property type="evidence" value="ECO:0007669"/>
    <property type="project" value="UniProtKB-KW"/>
</dbReference>
<dbReference type="AlphaFoldDB" id="A0A5Q2N150"/>
<protein>
    <submittedName>
        <fullName evidence="2">O-antigen ligase like membrane family protein</fullName>
    </submittedName>
</protein>
<keyword evidence="1" id="KW-0812">Transmembrane</keyword>
<dbReference type="RefSeq" id="WP_243137349.1">
    <property type="nucleotide sequence ID" value="NZ_CP045875.1"/>
</dbReference>
<feature type="transmembrane region" description="Helical" evidence="1">
    <location>
        <begin position="108"/>
        <end position="128"/>
    </location>
</feature>
<evidence type="ECO:0000313" key="2">
    <source>
        <dbReference type="EMBL" id="QGG47306.1"/>
    </source>
</evidence>
<sequence>MNYLYKIQKINKNEYENTILSIALVAPFVILPIQFFLLTFFELFHTDIASKIQTFSKLTVGLIYLYALPIIIKKSKIKIIGIYTIAFLIFLVNFILFPENHIHLKDLIFPVFFMCLPAFIFSICIYNVNILKRVMLKASLIVLLLGIILSTLIFIGGASVGRYSLPLSYYMLLPTIMYLDEFFEKISVKALLYALVSLMIILSLGSRGALICSALFVILKLARFDYKLSYRKMVFYFSSIGTIVALLLYSKQILEYLYIFFLNIGIESRTIRVLLSDDIPLSGRDNLYENVIREILINPILGIGIGGDRAVNGIYVHNFFLEVLANFGVIIGTILIIVFLLIIFKNLTIKNKEIYNIVIIWLGIGFFPFMMSSSYIENIKFWIMLGLLTGLLKFNKNYKVSFSRK</sequence>
<dbReference type="KEGG" id="hcv:FTV88_1159"/>
<evidence type="ECO:0000256" key="1">
    <source>
        <dbReference type="SAM" id="Phobius"/>
    </source>
</evidence>
<organism evidence="2 3">
    <name type="scientific">Heliorestis convoluta</name>
    <dbReference type="NCBI Taxonomy" id="356322"/>
    <lineage>
        <taxon>Bacteria</taxon>
        <taxon>Bacillati</taxon>
        <taxon>Bacillota</taxon>
        <taxon>Clostridia</taxon>
        <taxon>Eubacteriales</taxon>
        <taxon>Heliobacteriaceae</taxon>
        <taxon>Heliorestis</taxon>
    </lineage>
</organism>
<keyword evidence="2" id="KW-0436">Ligase</keyword>
<feature type="transmembrane region" description="Helical" evidence="1">
    <location>
        <begin position="79"/>
        <end position="96"/>
    </location>
</feature>
<proteinExistence type="predicted"/>
<accession>A0A5Q2N150</accession>
<keyword evidence="3" id="KW-1185">Reference proteome</keyword>
<name>A0A5Q2N150_9FIRM</name>
<dbReference type="Proteomes" id="UP000366051">
    <property type="component" value="Chromosome"/>
</dbReference>
<dbReference type="EMBL" id="CP045875">
    <property type="protein sequence ID" value="QGG47306.1"/>
    <property type="molecule type" value="Genomic_DNA"/>
</dbReference>
<feature type="transmembrane region" description="Helical" evidence="1">
    <location>
        <begin position="52"/>
        <end position="72"/>
    </location>
</feature>
<feature type="transmembrane region" description="Helical" evidence="1">
    <location>
        <begin position="319"/>
        <end position="342"/>
    </location>
</feature>